<feature type="transmembrane region" description="Helical" evidence="7">
    <location>
        <begin position="138"/>
        <end position="156"/>
    </location>
</feature>
<evidence type="ECO:0008006" key="10">
    <source>
        <dbReference type="Google" id="ProtNLM"/>
    </source>
</evidence>
<comment type="subcellular location">
    <subcellularLocation>
        <location evidence="1">Membrane</location>
        <topology evidence="1">Multi-pass membrane protein</topology>
    </subcellularLocation>
</comment>
<keyword evidence="6 7" id="KW-0472">Membrane</keyword>
<dbReference type="Proteomes" id="UP001367676">
    <property type="component" value="Unassembled WGS sequence"/>
</dbReference>
<evidence type="ECO:0000256" key="2">
    <source>
        <dbReference type="ARBA" id="ARBA00008141"/>
    </source>
</evidence>
<dbReference type="GO" id="GO:0016020">
    <property type="term" value="C:membrane"/>
    <property type="evidence" value="ECO:0007669"/>
    <property type="project" value="UniProtKB-SubCell"/>
</dbReference>
<evidence type="ECO:0000256" key="3">
    <source>
        <dbReference type="ARBA" id="ARBA00022692"/>
    </source>
</evidence>
<feature type="transmembrane region" description="Helical" evidence="7">
    <location>
        <begin position="95"/>
        <end position="118"/>
    </location>
</feature>
<name>A0AAN9XXA7_9HEMI</name>
<evidence type="ECO:0000256" key="7">
    <source>
        <dbReference type="SAM" id="Phobius"/>
    </source>
</evidence>
<evidence type="ECO:0000313" key="8">
    <source>
        <dbReference type="EMBL" id="KAK7571903.1"/>
    </source>
</evidence>
<keyword evidence="3 7" id="KW-0812">Transmembrane</keyword>
<organism evidence="8 9">
    <name type="scientific">Parthenolecanium corni</name>
    <dbReference type="NCBI Taxonomy" id="536013"/>
    <lineage>
        <taxon>Eukaryota</taxon>
        <taxon>Metazoa</taxon>
        <taxon>Ecdysozoa</taxon>
        <taxon>Arthropoda</taxon>
        <taxon>Hexapoda</taxon>
        <taxon>Insecta</taxon>
        <taxon>Pterygota</taxon>
        <taxon>Neoptera</taxon>
        <taxon>Paraneoptera</taxon>
        <taxon>Hemiptera</taxon>
        <taxon>Sternorrhyncha</taxon>
        <taxon>Coccoidea</taxon>
        <taxon>Coccidae</taxon>
        <taxon>Parthenolecanium</taxon>
    </lineage>
</organism>
<evidence type="ECO:0000256" key="5">
    <source>
        <dbReference type="ARBA" id="ARBA00022989"/>
    </source>
</evidence>
<protein>
    <recommendedName>
        <fullName evidence="10">Ninjurin 1</fullName>
    </recommendedName>
</protein>
<comment type="caution">
    <text evidence="8">The sequence shown here is derived from an EMBL/GenBank/DDBJ whole genome shotgun (WGS) entry which is preliminary data.</text>
</comment>
<reference evidence="8 9" key="1">
    <citation type="submission" date="2024-03" db="EMBL/GenBank/DDBJ databases">
        <title>Adaptation during the transition from Ophiocordyceps entomopathogen to insect associate is accompanied by gene loss and intensified selection.</title>
        <authorList>
            <person name="Ward C.M."/>
            <person name="Onetto C.A."/>
            <person name="Borneman A.R."/>
        </authorList>
    </citation>
    <scope>NUCLEOTIDE SEQUENCE [LARGE SCALE GENOMIC DNA]</scope>
    <source>
        <strain evidence="8">AWRI1</strain>
        <tissue evidence="8">Single Adult Female</tissue>
    </source>
</reference>
<evidence type="ECO:0000256" key="1">
    <source>
        <dbReference type="ARBA" id="ARBA00004141"/>
    </source>
</evidence>
<dbReference type="InterPro" id="IPR007007">
    <property type="entry name" value="Ninjurin"/>
</dbReference>
<keyword evidence="5 7" id="KW-1133">Transmembrane helix</keyword>
<dbReference type="EMBL" id="JBBCAQ010000038">
    <property type="protein sequence ID" value="KAK7571903.1"/>
    <property type="molecule type" value="Genomic_DNA"/>
</dbReference>
<dbReference type="PANTHER" id="PTHR12316:SF1">
    <property type="entry name" value="NINJURIN-B"/>
    <property type="match status" value="1"/>
</dbReference>
<evidence type="ECO:0000256" key="6">
    <source>
        <dbReference type="ARBA" id="ARBA00023136"/>
    </source>
</evidence>
<comment type="similarity">
    <text evidence="2">Belongs to the ninjurin family.</text>
</comment>
<dbReference type="AlphaFoldDB" id="A0AAN9XXA7"/>
<evidence type="ECO:0000256" key="4">
    <source>
        <dbReference type="ARBA" id="ARBA00022889"/>
    </source>
</evidence>
<accession>A0AAN9XXA7</accession>
<keyword evidence="4" id="KW-0130">Cell adhesion</keyword>
<sequence>MICSNKKVDAAVQVEDAKNQNVEIPVEEIKLEHKRSASFASTFPSRGWSVRSRRFSNMFAARKTVAQGMMDIALITANANQLRYVLDFAQESPTFYTVLVLIIISMVLQIFVGILLIFKGRYDFRGEKPERARCLKSCIVFAIFLITVINIFIATFNGTTSPMTGKNT</sequence>
<proteinExistence type="inferred from homology"/>
<gene>
    <name evidence="8" type="ORF">V9T40_014375</name>
</gene>
<evidence type="ECO:0000313" key="9">
    <source>
        <dbReference type="Proteomes" id="UP001367676"/>
    </source>
</evidence>
<dbReference type="GO" id="GO:0007155">
    <property type="term" value="P:cell adhesion"/>
    <property type="evidence" value="ECO:0007669"/>
    <property type="project" value="UniProtKB-KW"/>
</dbReference>
<dbReference type="PANTHER" id="PTHR12316">
    <property type="entry name" value="NINJURIN-RELATED"/>
    <property type="match status" value="1"/>
</dbReference>
<keyword evidence="9" id="KW-1185">Reference proteome</keyword>
<dbReference type="Pfam" id="PF04923">
    <property type="entry name" value="Ninjurin"/>
    <property type="match status" value="1"/>
</dbReference>
<dbReference type="GO" id="GO:0042246">
    <property type="term" value="P:tissue regeneration"/>
    <property type="evidence" value="ECO:0007669"/>
    <property type="project" value="InterPro"/>
</dbReference>